<evidence type="ECO:0000256" key="1">
    <source>
        <dbReference type="ARBA" id="ARBA00004141"/>
    </source>
</evidence>
<gene>
    <name evidence="9" type="ORF">CKO13_02615</name>
</gene>
<dbReference type="PANTHER" id="PTHR30576:SF21">
    <property type="entry name" value="UDP-GLUCOSE:UNDECAPRENYL-PHOSPHATE GLUCOSE-1-PHOSPHATE TRANSFERASE"/>
    <property type="match status" value="1"/>
</dbReference>
<comment type="caution">
    <text evidence="9">The sequence shown here is derived from an EMBL/GenBank/DDBJ whole genome shotgun (WGS) entry which is preliminary data.</text>
</comment>
<evidence type="ECO:0000313" key="10">
    <source>
        <dbReference type="Proteomes" id="UP000738126"/>
    </source>
</evidence>
<name>A0ABS1E2J4_9GAMM</name>
<comment type="similarity">
    <text evidence="2">Belongs to the bacterial sugar transferase family.</text>
</comment>
<keyword evidence="10" id="KW-1185">Reference proteome</keyword>
<feature type="domain" description="Bacterial sugar transferase" evidence="8">
    <location>
        <begin position="282"/>
        <end position="463"/>
    </location>
</feature>
<sequence length="472" mass="53301">MLNGNCENNVRLHHSPILGVSRVLDSLLIVGLLVALHYSYHAEFTVLHAWLALVAILAFSFVSDTAGLYHPWHGLPMAILARQLMVIWLIAGTVTLLTTLPFPSAFPRNQNILFAWLLLTPLALIAAHWVRRTALAALRNRRPLRKRVAIVGATRLGERLGQAFEAQPWRGCHVLGFYDDREDFPPEQRRLPDNRVRVSGDLDQLVADCYAGKLDLVFLTLPMEAEDRTHKLVRRLADSTVSVYLVPDIFHFDLLYSRLTGMQGIPAISIYDSPLAEQGWSKRLLDLGLGVPAMALLAFPMLAIAIAIKLDSPGPVFFRQTRYGVHGEPIKIWKFRSMSVCEDGPTIQQAQQEDERVTRVGAFLRRSSLDELPQILNVLGGSMSLVGPRPHAIAHNEYYRQHIEGYMLRHKVKPGITGYAQINGYRGETENLEHMAGRIKYDLDYIRNWSLWLDLKIILLTPTHGLVSEYAY</sequence>
<evidence type="ECO:0000256" key="4">
    <source>
        <dbReference type="ARBA" id="ARBA00022692"/>
    </source>
</evidence>
<dbReference type="InterPro" id="IPR003362">
    <property type="entry name" value="Bact_transf"/>
</dbReference>
<dbReference type="SUPFAM" id="SSF51735">
    <property type="entry name" value="NAD(P)-binding Rossmann-fold domains"/>
    <property type="match status" value="1"/>
</dbReference>
<keyword evidence="5 7" id="KW-1133">Transmembrane helix</keyword>
<evidence type="ECO:0000256" key="5">
    <source>
        <dbReference type="ARBA" id="ARBA00022989"/>
    </source>
</evidence>
<dbReference type="Gene3D" id="3.40.50.720">
    <property type="entry name" value="NAD(P)-binding Rossmann-like Domain"/>
    <property type="match status" value="1"/>
</dbReference>
<comment type="subcellular location">
    <subcellularLocation>
        <location evidence="1">Membrane</location>
        <topology evidence="1">Multi-pass membrane protein</topology>
    </subcellularLocation>
</comment>
<feature type="transmembrane region" description="Helical" evidence="7">
    <location>
        <begin position="46"/>
        <end position="72"/>
    </location>
</feature>
<keyword evidence="4 7" id="KW-0812">Transmembrane</keyword>
<evidence type="ECO:0000259" key="8">
    <source>
        <dbReference type="Pfam" id="PF02397"/>
    </source>
</evidence>
<accession>A0ABS1E2J4</accession>
<feature type="transmembrane region" description="Helical" evidence="7">
    <location>
        <begin position="20"/>
        <end position="40"/>
    </location>
</feature>
<dbReference type="Proteomes" id="UP000738126">
    <property type="component" value="Unassembled WGS sequence"/>
</dbReference>
<dbReference type="InterPro" id="IPR017473">
    <property type="entry name" value="Undecaprenyl-P_gluc_Ptfrase"/>
</dbReference>
<evidence type="ECO:0000256" key="7">
    <source>
        <dbReference type="SAM" id="Phobius"/>
    </source>
</evidence>
<dbReference type="Pfam" id="PF13727">
    <property type="entry name" value="CoA_binding_3"/>
    <property type="match status" value="1"/>
</dbReference>
<protein>
    <submittedName>
        <fullName evidence="9">Undecaprenyl-phosphate glucose phosphotransferase</fullName>
    </submittedName>
</protein>
<evidence type="ECO:0000313" key="9">
    <source>
        <dbReference type="EMBL" id="MBK1725928.1"/>
    </source>
</evidence>
<evidence type="ECO:0000256" key="6">
    <source>
        <dbReference type="ARBA" id="ARBA00023136"/>
    </source>
</evidence>
<reference evidence="9 10" key="1">
    <citation type="journal article" date="2020" name="Microorganisms">
        <title>Osmotic Adaptation and Compatible Solute Biosynthesis of Phototrophic Bacteria as Revealed from Genome Analyses.</title>
        <authorList>
            <person name="Imhoff J.F."/>
            <person name="Rahn T."/>
            <person name="Kunzel S."/>
            <person name="Keller A."/>
            <person name="Neulinger S.C."/>
        </authorList>
    </citation>
    <scope>NUCLEOTIDE SEQUENCE [LARGE SCALE GENOMIC DNA]</scope>
    <source>
        <strain evidence="9 10">DSM 15116</strain>
    </source>
</reference>
<organism evidence="9 10">
    <name type="scientific">Halorhodospira neutriphila</name>
    <dbReference type="NCBI Taxonomy" id="168379"/>
    <lineage>
        <taxon>Bacteria</taxon>
        <taxon>Pseudomonadati</taxon>
        <taxon>Pseudomonadota</taxon>
        <taxon>Gammaproteobacteria</taxon>
        <taxon>Chromatiales</taxon>
        <taxon>Ectothiorhodospiraceae</taxon>
        <taxon>Halorhodospira</taxon>
    </lineage>
</organism>
<evidence type="ECO:0000256" key="3">
    <source>
        <dbReference type="ARBA" id="ARBA00022679"/>
    </source>
</evidence>
<proteinExistence type="inferred from homology"/>
<dbReference type="NCBIfam" id="TIGR03023">
    <property type="entry name" value="WcaJ_sugtrans"/>
    <property type="match status" value="1"/>
</dbReference>
<dbReference type="NCBIfam" id="TIGR03025">
    <property type="entry name" value="EPS_sugtrans"/>
    <property type="match status" value="1"/>
</dbReference>
<evidence type="ECO:0000256" key="2">
    <source>
        <dbReference type="ARBA" id="ARBA00006464"/>
    </source>
</evidence>
<feature type="transmembrane region" description="Helical" evidence="7">
    <location>
        <begin position="84"/>
        <end position="106"/>
    </location>
</feature>
<feature type="transmembrane region" description="Helical" evidence="7">
    <location>
        <begin position="112"/>
        <end position="130"/>
    </location>
</feature>
<keyword evidence="6 7" id="KW-0472">Membrane</keyword>
<dbReference type="PANTHER" id="PTHR30576">
    <property type="entry name" value="COLANIC BIOSYNTHESIS UDP-GLUCOSE LIPID CARRIER TRANSFERASE"/>
    <property type="match status" value="1"/>
</dbReference>
<dbReference type="InterPro" id="IPR036291">
    <property type="entry name" value="NAD(P)-bd_dom_sf"/>
</dbReference>
<keyword evidence="3" id="KW-0808">Transferase</keyword>
<dbReference type="InterPro" id="IPR017475">
    <property type="entry name" value="EPS_sugar_tfrase"/>
</dbReference>
<dbReference type="EMBL" id="NRSH01000015">
    <property type="protein sequence ID" value="MBK1725928.1"/>
    <property type="molecule type" value="Genomic_DNA"/>
</dbReference>
<dbReference type="Pfam" id="PF02397">
    <property type="entry name" value="Bac_transf"/>
    <property type="match status" value="1"/>
</dbReference>